<accession>A0A4C1V4K9</accession>
<dbReference type="EMBL" id="BGZK01000278">
    <property type="protein sequence ID" value="GBP33721.1"/>
    <property type="molecule type" value="Genomic_DNA"/>
</dbReference>
<sequence length="168" mass="19774">MIVEQILYTFCYTRCHDSAVTYGDILNRVRILFQADPFQAGPFQAGPFQAGPFQAGPFQAGLPYVTIPCDLSSVDRWTTSKIRKRTKVRDVLKNIGKLKWNWTGRTMRTNKEKWTKDALERYPRNGKRKREGQIKRREDDLPKEWRRSTGDREKWQKLGEAYVDRQSD</sequence>
<dbReference type="AlphaFoldDB" id="A0A4C1V4K9"/>
<dbReference type="Proteomes" id="UP000299102">
    <property type="component" value="Unassembled WGS sequence"/>
</dbReference>
<feature type="compositionally biased region" description="Basic and acidic residues" evidence="1">
    <location>
        <begin position="131"/>
        <end position="151"/>
    </location>
</feature>
<protein>
    <submittedName>
        <fullName evidence="2">Uncharacterized protein</fullName>
    </submittedName>
</protein>
<evidence type="ECO:0000313" key="2">
    <source>
        <dbReference type="EMBL" id="GBP33721.1"/>
    </source>
</evidence>
<evidence type="ECO:0000313" key="3">
    <source>
        <dbReference type="Proteomes" id="UP000299102"/>
    </source>
</evidence>
<gene>
    <name evidence="2" type="ORF">EVAR_17048_1</name>
</gene>
<organism evidence="2 3">
    <name type="scientific">Eumeta variegata</name>
    <name type="common">Bagworm moth</name>
    <name type="synonym">Eumeta japonica</name>
    <dbReference type="NCBI Taxonomy" id="151549"/>
    <lineage>
        <taxon>Eukaryota</taxon>
        <taxon>Metazoa</taxon>
        <taxon>Ecdysozoa</taxon>
        <taxon>Arthropoda</taxon>
        <taxon>Hexapoda</taxon>
        <taxon>Insecta</taxon>
        <taxon>Pterygota</taxon>
        <taxon>Neoptera</taxon>
        <taxon>Endopterygota</taxon>
        <taxon>Lepidoptera</taxon>
        <taxon>Glossata</taxon>
        <taxon>Ditrysia</taxon>
        <taxon>Tineoidea</taxon>
        <taxon>Psychidae</taxon>
        <taxon>Oiketicinae</taxon>
        <taxon>Eumeta</taxon>
    </lineage>
</organism>
<keyword evidence="3" id="KW-1185">Reference proteome</keyword>
<reference evidence="2 3" key="1">
    <citation type="journal article" date="2019" name="Commun. Biol.">
        <title>The bagworm genome reveals a unique fibroin gene that provides high tensile strength.</title>
        <authorList>
            <person name="Kono N."/>
            <person name="Nakamura H."/>
            <person name="Ohtoshi R."/>
            <person name="Tomita M."/>
            <person name="Numata K."/>
            <person name="Arakawa K."/>
        </authorList>
    </citation>
    <scope>NUCLEOTIDE SEQUENCE [LARGE SCALE GENOMIC DNA]</scope>
</reference>
<feature type="region of interest" description="Disordered" evidence="1">
    <location>
        <begin position="124"/>
        <end position="151"/>
    </location>
</feature>
<proteinExistence type="predicted"/>
<evidence type="ECO:0000256" key="1">
    <source>
        <dbReference type="SAM" id="MobiDB-lite"/>
    </source>
</evidence>
<dbReference type="OrthoDB" id="410104at2759"/>
<comment type="caution">
    <text evidence="2">The sequence shown here is derived from an EMBL/GenBank/DDBJ whole genome shotgun (WGS) entry which is preliminary data.</text>
</comment>
<name>A0A4C1V4K9_EUMVA</name>